<evidence type="ECO:0000259" key="6">
    <source>
        <dbReference type="Pfam" id="PF02656"/>
    </source>
</evidence>
<reference evidence="7" key="2">
    <citation type="submission" date="2020-09" db="EMBL/GenBank/DDBJ databases">
        <authorList>
            <person name="Sun Q."/>
            <person name="Ohkuma M."/>
        </authorList>
    </citation>
    <scope>NUCLEOTIDE SEQUENCE</scope>
    <source>
        <strain evidence="7">JCM 3051</strain>
    </source>
</reference>
<evidence type="ECO:0000313" key="8">
    <source>
        <dbReference type="Proteomes" id="UP000655589"/>
    </source>
</evidence>
<name>A0A8H9GML5_9MICO</name>
<accession>A0A8H9GML5</accession>
<dbReference type="Pfam" id="PF02656">
    <property type="entry name" value="DUF202"/>
    <property type="match status" value="1"/>
</dbReference>
<dbReference type="RefSeq" id="WP_171107438.1">
    <property type="nucleotide sequence ID" value="NZ_BMPT01000012.1"/>
</dbReference>
<dbReference type="AlphaFoldDB" id="A0A8H9GML5"/>
<sequence length="122" mass="12330">MTGAAPPGLQPERTELAWRRTVLSVAAVSLAAARLLPAVSGDARWLLPGAAGLVLAGWLWLGSRRRRLRYPRASGPSPAPAPPGAEPFGPTSTGAGLLAVAAGIVVAFGVCGLAVVLTHVGH</sequence>
<proteinExistence type="predicted"/>
<keyword evidence="2 5" id="KW-0812">Transmembrane</keyword>
<protein>
    <recommendedName>
        <fullName evidence="6">DUF202 domain-containing protein</fullName>
    </recommendedName>
</protein>
<evidence type="ECO:0000256" key="3">
    <source>
        <dbReference type="ARBA" id="ARBA00022989"/>
    </source>
</evidence>
<dbReference type="EMBL" id="BMPT01000012">
    <property type="protein sequence ID" value="GGM32208.1"/>
    <property type="molecule type" value="Genomic_DNA"/>
</dbReference>
<feature type="domain" description="DUF202" evidence="6">
    <location>
        <begin position="7"/>
        <end position="70"/>
    </location>
</feature>
<keyword evidence="4 5" id="KW-0472">Membrane</keyword>
<organism evidence="7 8">
    <name type="scientific">Promicromonospora citrea</name>
    <dbReference type="NCBI Taxonomy" id="43677"/>
    <lineage>
        <taxon>Bacteria</taxon>
        <taxon>Bacillati</taxon>
        <taxon>Actinomycetota</taxon>
        <taxon>Actinomycetes</taxon>
        <taxon>Micrococcales</taxon>
        <taxon>Promicromonosporaceae</taxon>
        <taxon>Promicromonospora</taxon>
    </lineage>
</organism>
<evidence type="ECO:0000256" key="4">
    <source>
        <dbReference type="ARBA" id="ARBA00023136"/>
    </source>
</evidence>
<reference evidence="7" key="1">
    <citation type="journal article" date="2014" name="Int. J. Syst. Evol. Microbiol.">
        <title>Complete genome sequence of Corynebacterium casei LMG S-19264T (=DSM 44701T), isolated from a smear-ripened cheese.</title>
        <authorList>
            <consortium name="US DOE Joint Genome Institute (JGI-PGF)"/>
            <person name="Walter F."/>
            <person name="Albersmeier A."/>
            <person name="Kalinowski J."/>
            <person name="Ruckert C."/>
        </authorList>
    </citation>
    <scope>NUCLEOTIDE SEQUENCE</scope>
    <source>
        <strain evidence="7">JCM 3051</strain>
    </source>
</reference>
<comment type="subcellular location">
    <subcellularLocation>
        <location evidence="1">Endomembrane system</location>
        <topology evidence="1">Multi-pass membrane protein</topology>
    </subcellularLocation>
</comment>
<keyword evidence="8" id="KW-1185">Reference proteome</keyword>
<keyword evidence="3 5" id="KW-1133">Transmembrane helix</keyword>
<dbReference type="GO" id="GO:0012505">
    <property type="term" value="C:endomembrane system"/>
    <property type="evidence" value="ECO:0007669"/>
    <property type="project" value="UniProtKB-SubCell"/>
</dbReference>
<evidence type="ECO:0000313" key="7">
    <source>
        <dbReference type="EMBL" id="GGM32208.1"/>
    </source>
</evidence>
<evidence type="ECO:0000256" key="2">
    <source>
        <dbReference type="ARBA" id="ARBA00022692"/>
    </source>
</evidence>
<dbReference type="InterPro" id="IPR003807">
    <property type="entry name" value="DUF202"/>
</dbReference>
<gene>
    <name evidence="7" type="ORF">GCM10010102_29550</name>
</gene>
<feature type="transmembrane region" description="Helical" evidence="5">
    <location>
        <begin position="97"/>
        <end position="120"/>
    </location>
</feature>
<feature type="transmembrane region" description="Helical" evidence="5">
    <location>
        <begin position="45"/>
        <end position="62"/>
    </location>
</feature>
<comment type="caution">
    <text evidence="7">The sequence shown here is derived from an EMBL/GenBank/DDBJ whole genome shotgun (WGS) entry which is preliminary data.</text>
</comment>
<evidence type="ECO:0000256" key="5">
    <source>
        <dbReference type="SAM" id="Phobius"/>
    </source>
</evidence>
<evidence type="ECO:0000256" key="1">
    <source>
        <dbReference type="ARBA" id="ARBA00004127"/>
    </source>
</evidence>
<dbReference type="Proteomes" id="UP000655589">
    <property type="component" value="Unassembled WGS sequence"/>
</dbReference>